<evidence type="ECO:0000256" key="1">
    <source>
        <dbReference type="ARBA" id="ARBA00022801"/>
    </source>
</evidence>
<gene>
    <name evidence="4" type="ORF">GD597_06905</name>
</gene>
<feature type="domain" description="Sialate O-acetylesterase" evidence="3">
    <location>
        <begin position="103"/>
        <end position="219"/>
    </location>
</feature>
<dbReference type="AlphaFoldDB" id="A0A8J8FBW9"/>
<dbReference type="GO" id="GO:0005975">
    <property type="term" value="P:carbohydrate metabolic process"/>
    <property type="evidence" value="ECO:0007669"/>
    <property type="project" value="TreeGrafter"/>
</dbReference>
<accession>A0A8J8FBW9</accession>
<proteinExistence type="predicted"/>
<evidence type="ECO:0000256" key="2">
    <source>
        <dbReference type="SAM" id="SignalP"/>
    </source>
</evidence>
<feature type="signal peptide" evidence="2">
    <location>
        <begin position="1"/>
        <end position="20"/>
    </location>
</feature>
<reference evidence="4" key="1">
    <citation type="submission" date="2019-10" db="EMBL/GenBank/DDBJ databases">
        <title>Draft genome sequence of Panacibacter sp. KCS-6.</title>
        <authorList>
            <person name="Yim K.J."/>
        </authorList>
    </citation>
    <scope>NUCLEOTIDE SEQUENCE</scope>
    <source>
        <strain evidence="4">KCS-6</strain>
    </source>
</reference>
<dbReference type="InterPro" id="IPR039329">
    <property type="entry name" value="SIAE"/>
</dbReference>
<dbReference type="RefSeq" id="WP_171607108.1">
    <property type="nucleotide sequence ID" value="NZ_WHPF01000004.1"/>
</dbReference>
<evidence type="ECO:0000313" key="4">
    <source>
        <dbReference type="EMBL" id="NNV55181.1"/>
    </source>
</evidence>
<comment type="caution">
    <text evidence="4">The sequence shown here is derived from an EMBL/GenBank/DDBJ whole genome shotgun (WGS) entry which is preliminary data.</text>
</comment>
<dbReference type="Pfam" id="PF03629">
    <property type="entry name" value="SASA"/>
    <property type="match status" value="2"/>
</dbReference>
<dbReference type="Proteomes" id="UP000598971">
    <property type="component" value="Unassembled WGS sequence"/>
</dbReference>
<keyword evidence="1" id="KW-0378">Hydrolase</keyword>
<evidence type="ECO:0000259" key="3">
    <source>
        <dbReference type="Pfam" id="PF03629"/>
    </source>
</evidence>
<dbReference type="PANTHER" id="PTHR22901:SF0">
    <property type="entry name" value="SIALATE O-ACETYLESTERASE"/>
    <property type="match status" value="1"/>
</dbReference>
<dbReference type="InterPro" id="IPR036514">
    <property type="entry name" value="SGNH_hydro_sf"/>
</dbReference>
<dbReference type="InterPro" id="IPR008979">
    <property type="entry name" value="Galactose-bd-like_sf"/>
</dbReference>
<dbReference type="Gene3D" id="3.40.50.1110">
    <property type="entry name" value="SGNH hydrolase"/>
    <property type="match status" value="2"/>
</dbReference>
<dbReference type="EMBL" id="WHPF01000004">
    <property type="protein sequence ID" value="NNV55181.1"/>
    <property type="molecule type" value="Genomic_DNA"/>
</dbReference>
<dbReference type="PANTHER" id="PTHR22901">
    <property type="entry name" value="SIALATE O-ACETYLESTERASE"/>
    <property type="match status" value="1"/>
</dbReference>
<evidence type="ECO:0000313" key="5">
    <source>
        <dbReference type="Proteomes" id="UP000598971"/>
    </source>
</evidence>
<dbReference type="InterPro" id="IPR005181">
    <property type="entry name" value="SASA"/>
</dbReference>
<dbReference type="SUPFAM" id="SSF52266">
    <property type="entry name" value="SGNH hydrolase"/>
    <property type="match status" value="1"/>
</dbReference>
<dbReference type="GO" id="GO:0001681">
    <property type="term" value="F:sialate O-acetylesterase activity"/>
    <property type="evidence" value="ECO:0007669"/>
    <property type="project" value="InterPro"/>
</dbReference>
<sequence length="654" mass="71995">MKKECYSLILLLIISISASAAVRLPGIFGNHMVLQRDKPIPVWGWALPNEKITLHLNKQLVTIKADKQGRWKTQLAAEPAGGPFDLTIKGQNTIVYTDVLIGEVWICSGQSNMEWILRNTNEAAAEIASADMPMIHHITVTKAISLLPKDDIAGGSWNVCSPATAGDFTAVGYYFAKQLYNELKVPVGLINTSWGGTHSETWTSKEAFENDSYFKDMIAGLPALRLDSLNNIKKAAALKHITELQGGFKTATEIETWKESSANDIDWGTMKLPGVWEHQELGDIDGVVWFRKTINLTADDAGKPAQLELAMIDDNDIAYVNGVKVGSTNGYNTKRKYSIPAGVLKKGKNVIAVRVEDTGGGGGIYGESSDLLLTIGDSIILLAGEWKYQVETLSGAAASIGPNEYPTLLYNAMLYPLIPYAIQGAIWYQGESNAGRAYEYRKAFPLMITDWRTKWNQGNFPFYFVQLASFNSANGNSKNGSTWAELREAQTMTLQLPHTGMAVTTDIGVSNDIHPRNKLDVGKRLAAIALHDIYGKQIEFSGPMYSGMQVNGNAISISFTHTGKGLMAKDKYGYVKGFEIAGADKQFYYARAWIEGDKIIVMADEVKSPVAVRFGWTDDAGENNLFNKDGFPASPFRTDDWKGITEHNKFSFTK</sequence>
<feature type="chain" id="PRO_5035181881" description="Sialate O-acetylesterase domain-containing protein" evidence="2">
    <location>
        <begin position="21"/>
        <end position="654"/>
    </location>
</feature>
<feature type="domain" description="Sialate O-acetylesterase" evidence="3">
    <location>
        <begin position="421"/>
        <end position="528"/>
    </location>
</feature>
<name>A0A8J8FBW9_9BACT</name>
<keyword evidence="5" id="KW-1185">Reference proteome</keyword>
<organism evidence="4 5">
    <name type="scientific">Limnovirga soli</name>
    <dbReference type="NCBI Taxonomy" id="2656915"/>
    <lineage>
        <taxon>Bacteria</taxon>
        <taxon>Pseudomonadati</taxon>
        <taxon>Bacteroidota</taxon>
        <taxon>Chitinophagia</taxon>
        <taxon>Chitinophagales</taxon>
        <taxon>Chitinophagaceae</taxon>
        <taxon>Limnovirga</taxon>
    </lineage>
</organism>
<protein>
    <recommendedName>
        <fullName evidence="3">Sialate O-acetylesterase domain-containing protein</fullName>
    </recommendedName>
</protein>
<dbReference type="SUPFAM" id="SSF49785">
    <property type="entry name" value="Galactose-binding domain-like"/>
    <property type="match status" value="1"/>
</dbReference>
<keyword evidence="2" id="KW-0732">Signal</keyword>